<feature type="signal peptide" evidence="5">
    <location>
        <begin position="1"/>
        <end position="18"/>
    </location>
</feature>
<evidence type="ECO:0000313" key="8">
    <source>
        <dbReference type="Proteomes" id="UP001143548"/>
    </source>
</evidence>
<keyword evidence="4" id="KW-0285">Flavoprotein</keyword>
<dbReference type="InterPro" id="IPR002937">
    <property type="entry name" value="Amino_oxidase"/>
</dbReference>
<sequence>MRLAPAAAVALPVLAAHAAPLAEPTCKDTEAVILGAGVAGLTAAQTLQDKGIRDFLVLEARNETGDRLYSHEFAGHTVELGANWVHGPGKENGNTNPMWTMVKKAGLNNVETQNDEHVVYPADKAEKINAALHSAGEATEKVFEDAIKLLTQNLEDRTYRAGQRLYGWDPIKTDPAQQLADWWYWDWGAASPPEMHSEVFGAISDIATYQYFSEEDQFVCDKSGFVQALRHNVSAILDRLLLNNQVTQIQHDANGVTVTSSDHGCVKAKYAIVTFSLGVLQKGHVKFDPPLPAWKAQGIAGFEMATYTKIFLKFPTSFWDQEKFILWADPHVRGNYPVFQPLNLKGLYEGSNILVATVTGECAYRVESQGPEATKKEIYEILTQMYYDRYVTYPEEIYYATWSQYDWSYGSYSFWPASTSLQEHQNLRANVDRVFFAGEATSQEFFGYLHGAYYEGKHVAEFLARCINTPGATWCDQTNYEVLTGVTPYDLYNPENGWYFTGNGVPGN</sequence>
<dbReference type="AlphaFoldDB" id="A0A9W6DJM3"/>
<evidence type="ECO:0000256" key="1">
    <source>
        <dbReference type="ARBA" id="ARBA00001974"/>
    </source>
</evidence>
<dbReference type="EMBL" id="BROQ01000015">
    <property type="protein sequence ID" value="GKZ18993.1"/>
    <property type="molecule type" value="Genomic_DNA"/>
</dbReference>
<dbReference type="SUPFAM" id="SSF54373">
    <property type="entry name" value="FAD-linked reductases, C-terminal domain"/>
    <property type="match status" value="1"/>
</dbReference>
<feature type="binding site" evidence="3">
    <location>
        <begin position="59"/>
        <end position="60"/>
    </location>
    <ligand>
        <name>FAD</name>
        <dbReference type="ChEBI" id="CHEBI:57692"/>
    </ligand>
</feature>
<dbReference type="Pfam" id="PF01593">
    <property type="entry name" value="Amino_oxidase"/>
    <property type="match status" value="2"/>
</dbReference>
<evidence type="ECO:0000313" key="7">
    <source>
        <dbReference type="EMBL" id="GKZ18993.1"/>
    </source>
</evidence>
<comment type="caution">
    <text evidence="7">The sequence shown here is derived from an EMBL/GenBank/DDBJ whole genome shotgun (WGS) entry which is preliminary data.</text>
</comment>
<dbReference type="InterPro" id="IPR036188">
    <property type="entry name" value="FAD/NAD-bd_sf"/>
</dbReference>
<evidence type="ECO:0000256" key="2">
    <source>
        <dbReference type="ARBA" id="ARBA00023002"/>
    </source>
</evidence>
<dbReference type="PANTHER" id="PTHR10742">
    <property type="entry name" value="FLAVIN MONOAMINE OXIDASE"/>
    <property type="match status" value="1"/>
</dbReference>
<keyword evidence="5" id="KW-0732">Signal</keyword>
<feature type="chain" id="PRO_5040740411" description="Amine oxidase" evidence="5">
    <location>
        <begin position="19"/>
        <end position="508"/>
    </location>
</feature>
<protein>
    <recommendedName>
        <fullName evidence="4">Amine oxidase</fullName>
        <ecNumber evidence="4">1.4.3.-</ecNumber>
    </recommendedName>
</protein>
<dbReference type="InterPro" id="IPR001613">
    <property type="entry name" value="Flavin_amine_oxidase"/>
</dbReference>
<dbReference type="SUPFAM" id="SSF51905">
    <property type="entry name" value="FAD/NAD(P)-binding domain"/>
    <property type="match status" value="1"/>
</dbReference>
<dbReference type="GO" id="GO:0006598">
    <property type="term" value="P:polyamine catabolic process"/>
    <property type="evidence" value="ECO:0007669"/>
    <property type="project" value="TreeGrafter"/>
</dbReference>
<dbReference type="PANTHER" id="PTHR10742:SF313">
    <property type="entry name" value="AMINE OXIDASE"/>
    <property type="match status" value="1"/>
</dbReference>
<reference evidence="7" key="1">
    <citation type="submission" date="2022-07" db="EMBL/GenBank/DDBJ databases">
        <title>Taxonomy of Aspergillus series Nigri: significant species reduction supported by multi-species coalescent approaches.</title>
        <authorList>
            <person name="Bian C."/>
            <person name="Kusuya Y."/>
            <person name="Sklenar F."/>
            <person name="D'hooge E."/>
            <person name="Yaguchi T."/>
            <person name="Takahashi H."/>
            <person name="Hubka V."/>
        </authorList>
    </citation>
    <scope>NUCLEOTIDE SEQUENCE</scope>
    <source>
        <strain evidence="7">CBS 733.88</strain>
    </source>
</reference>
<dbReference type="GO" id="GO:0016491">
    <property type="term" value="F:oxidoreductase activity"/>
    <property type="evidence" value="ECO:0007669"/>
    <property type="project" value="UniProtKB-KW"/>
</dbReference>
<evidence type="ECO:0000256" key="5">
    <source>
        <dbReference type="SAM" id="SignalP"/>
    </source>
</evidence>
<dbReference type="EC" id="1.4.3.-" evidence="4"/>
<evidence type="ECO:0000256" key="4">
    <source>
        <dbReference type="RuleBase" id="RU362067"/>
    </source>
</evidence>
<organism evidence="7 8">
    <name type="scientific">Aspergillus brasiliensis</name>
    <dbReference type="NCBI Taxonomy" id="319629"/>
    <lineage>
        <taxon>Eukaryota</taxon>
        <taxon>Fungi</taxon>
        <taxon>Dikarya</taxon>
        <taxon>Ascomycota</taxon>
        <taxon>Pezizomycotina</taxon>
        <taxon>Eurotiomycetes</taxon>
        <taxon>Eurotiomycetidae</taxon>
        <taxon>Eurotiales</taxon>
        <taxon>Aspergillaceae</taxon>
        <taxon>Aspergillus</taxon>
        <taxon>Aspergillus subgen. Circumdati</taxon>
    </lineage>
</organism>
<dbReference type="InterPro" id="IPR050281">
    <property type="entry name" value="Flavin_monoamine_oxidase"/>
</dbReference>
<dbReference type="Gene3D" id="3.50.50.60">
    <property type="entry name" value="FAD/NAD(P)-binding domain"/>
    <property type="match status" value="1"/>
</dbReference>
<keyword evidence="2 4" id="KW-0560">Oxidoreductase</keyword>
<dbReference type="PRINTS" id="PR00757">
    <property type="entry name" value="AMINEOXDASEF"/>
</dbReference>
<evidence type="ECO:0000256" key="3">
    <source>
        <dbReference type="PIRSR" id="PIRSR601613-1"/>
    </source>
</evidence>
<feature type="domain" description="Amine oxidase" evidence="6">
    <location>
        <begin position="237"/>
        <end position="461"/>
    </location>
</feature>
<feature type="binding site" evidence="3">
    <location>
        <position position="246"/>
    </location>
    <ligand>
        <name>FAD</name>
        <dbReference type="ChEBI" id="CHEBI:57692"/>
    </ligand>
</feature>
<proteinExistence type="inferred from homology"/>
<keyword evidence="4" id="KW-0274">FAD</keyword>
<accession>A0A9W6DJM3</accession>
<comment type="cofactor">
    <cofactor evidence="1 4">
        <name>FAD</name>
        <dbReference type="ChEBI" id="CHEBI:57692"/>
    </cofactor>
</comment>
<gene>
    <name evidence="7" type="ORF">AbraCBS73388_002750</name>
</gene>
<dbReference type="Proteomes" id="UP001143548">
    <property type="component" value="Unassembled WGS sequence"/>
</dbReference>
<name>A0A9W6DJM3_9EURO</name>
<comment type="similarity">
    <text evidence="4">Belongs to the flavin monoamine oxidase family.</text>
</comment>
<feature type="domain" description="Amine oxidase" evidence="6">
    <location>
        <begin position="38"/>
        <end position="126"/>
    </location>
</feature>
<dbReference type="Gene3D" id="3.90.660.10">
    <property type="match status" value="1"/>
</dbReference>
<evidence type="ECO:0000259" key="6">
    <source>
        <dbReference type="Pfam" id="PF01593"/>
    </source>
</evidence>